<dbReference type="Gene3D" id="1.10.10.60">
    <property type="entry name" value="Homeodomain-like"/>
    <property type="match status" value="1"/>
</dbReference>
<dbReference type="eggNOG" id="COG2207">
    <property type="taxonomic scope" value="Bacteria"/>
</dbReference>
<reference evidence="5 6" key="1">
    <citation type="submission" date="2014-07" db="EMBL/GenBank/DDBJ databases">
        <title>Genome Sequence of Rhodococcus opacus Strain R7, a Biodegrader of Mono- and Polycyclic Aromatic Hydrocarbons.</title>
        <authorList>
            <person name="Di Gennaro P."/>
            <person name="Zampolli J."/>
            <person name="Presti I."/>
            <person name="Cappelletti M."/>
            <person name="D'Ursi P."/>
            <person name="Orro A."/>
            <person name="Mezzelani A."/>
            <person name="Milanesi L."/>
        </authorList>
    </citation>
    <scope>NUCLEOTIDE SEQUENCE [LARGE SCALE GENOMIC DNA]</scope>
    <source>
        <strain evidence="5 6">R7</strain>
    </source>
</reference>
<evidence type="ECO:0000256" key="2">
    <source>
        <dbReference type="ARBA" id="ARBA00023125"/>
    </source>
</evidence>
<keyword evidence="1" id="KW-0805">Transcription regulation</keyword>
<evidence type="ECO:0000259" key="4">
    <source>
        <dbReference type="PROSITE" id="PS01124"/>
    </source>
</evidence>
<evidence type="ECO:0000313" key="6">
    <source>
        <dbReference type="Proteomes" id="UP000028488"/>
    </source>
</evidence>
<dbReference type="InterPro" id="IPR009057">
    <property type="entry name" value="Homeodomain-like_sf"/>
</dbReference>
<dbReference type="GO" id="GO:0003700">
    <property type="term" value="F:DNA-binding transcription factor activity"/>
    <property type="evidence" value="ECO:0007669"/>
    <property type="project" value="InterPro"/>
</dbReference>
<dbReference type="PANTHER" id="PTHR47894:SF1">
    <property type="entry name" value="HTH-TYPE TRANSCRIPTIONAL REGULATOR VQSM"/>
    <property type="match status" value="1"/>
</dbReference>
<keyword evidence="2" id="KW-0238">DNA-binding</keyword>
<name>A0A076ERN4_RHOOP</name>
<keyword evidence="3" id="KW-0804">Transcription</keyword>
<dbReference type="Proteomes" id="UP000028488">
    <property type="component" value="Chromosome"/>
</dbReference>
<feature type="domain" description="HTH araC/xylS-type" evidence="4">
    <location>
        <begin position="248"/>
        <end position="345"/>
    </location>
</feature>
<dbReference type="SMART" id="SM00342">
    <property type="entry name" value="HTH_ARAC"/>
    <property type="match status" value="1"/>
</dbReference>
<dbReference type="PRINTS" id="PR00032">
    <property type="entry name" value="HTHARAC"/>
</dbReference>
<dbReference type="GO" id="GO:0000976">
    <property type="term" value="F:transcription cis-regulatory region binding"/>
    <property type="evidence" value="ECO:0007669"/>
    <property type="project" value="TreeGrafter"/>
</dbReference>
<dbReference type="InterPro" id="IPR032687">
    <property type="entry name" value="AraC-type_N"/>
</dbReference>
<protein>
    <submittedName>
        <fullName evidence="5">AraC family transcriptional regulator</fullName>
    </submittedName>
</protein>
<dbReference type="Pfam" id="PF12833">
    <property type="entry name" value="HTH_18"/>
    <property type="match status" value="1"/>
</dbReference>
<accession>A0A076ERN4</accession>
<dbReference type="GO" id="GO:0005829">
    <property type="term" value="C:cytosol"/>
    <property type="evidence" value="ECO:0007669"/>
    <property type="project" value="TreeGrafter"/>
</dbReference>
<dbReference type="InterPro" id="IPR020449">
    <property type="entry name" value="Tscrpt_reg_AraC-type_HTH"/>
</dbReference>
<dbReference type="AlphaFoldDB" id="A0A076ERN4"/>
<dbReference type="RefSeq" id="WP_128639875.1">
    <property type="nucleotide sequence ID" value="NZ_CP008947.1"/>
</dbReference>
<evidence type="ECO:0000256" key="1">
    <source>
        <dbReference type="ARBA" id="ARBA00023015"/>
    </source>
</evidence>
<evidence type="ECO:0000256" key="3">
    <source>
        <dbReference type="ARBA" id="ARBA00023163"/>
    </source>
</evidence>
<dbReference type="PANTHER" id="PTHR47894">
    <property type="entry name" value="HTH-TYPE TRANSCRIPTIONAL REGULATOR GADX"/>
    <property type="match status" value="1"/>
</dbReference>
<gene>
    <name evidence="5" type="ORF">EP51_16560</name>
</gene>
<dbReference type="InterPro" id="IPR018060">
    <property type="entry name" value="HTH_AraC"/>
</dbReference>
<dbReference type="SUPFAM" id="SSF46689">
    <property type="entry name" value="Homeodomain-like"/>
    <property type="match status" value="1"/>
</dbReference>
<sequence length="345" mass="37739">MTVRTIPADFVRRSLELSARSGVDLSPALTAAGITAASLEDPLARLTPTQVTAFTQAVWQITGDELFGLGPAPVPRGTFRLVCLALIHTADLSAALERMADILRALPSLPALHIGPGVNGGTRMTIDIRPAAAERSTEDVQSSIEATRVTTDFLLILLHRFAAWLVGKRVRLLAVELPYPAPLPQLAENYDHIFGVPVTFDSDIPAIEFDNAVMRAPIIQTEETLEDYLRESPTLLMSERDYDSTASAQVRRVLELGMKGRTSTAEDIAEMLSISVPHLRRLLRQEGTSLNQLREEVLRDAAVAGLRRGETVEDLSARLGFSEPSAFRRAFKRWTGSTPSSYRGA</sequence>
<dbReference type="EMBL" id="CP008947">
    <property type="protein sequence ID" value="AII06129.1"/>
    <property type="molecule type" value="Genomic_DNA"/>
</dbReference>
<organism evidence="5 6">
    <name type="scientific">Rhodococcus opacus</name>
    <name type="common">Nocardia opaca</name>
    <dbReference type="NCBI Taxonomy" id="37919"/>
    <lineage>
        <taxon>Bacteria</taxon>
        <taxon>Bacillati</taxon>
        <taxon>Actinomycetota</taxon>
        <taxon>Actinomycetes</taxon>
        <taxon>Mycobacteriales</taxon>
        <taxon>Nocardiaceae</taxon>
        <taxon>Rhodococcus</taxon>
    </lineage>
</organism>
<dbReference type="PROSITE" id="PS01124">
    <property type="entry name" value="HTH_ARAC_FAMILY_2"/>
    <property type="match status" value="1"/>
</dbReference>
<dbReference type="Pfam" id="PF12625">
    <property type="entry name" value="Arabinose_bd"/>
    <property type="match status" value="1"/>
</dbReference>
<evidence type="ECO:0000313" key="5">
    <source>
        <dbReference type="EMBL" id="AII06129.1"/>
    </source>
</evidence>
<proteinExistence type="predicted"/>